<dbReference type="PANTHER" id="PTHR10704:SF44">
    <property type="entry name" value="LD35051P-RELATED"/>
    <property type="match status" value="1"/>
</dbReference>
<dbReference type="PANTHER" id="PTHR10704">
    <property type="entry name" value="CARBOHYDRATE SULFOTRANSFERASE"/>
    <property type="match status" value="1"/>
</dbReference>
<dbReference type="SUPFAM" id="SSF52540">
    <property type="entry name" value="P-loop containing nucleoside triphosphate hydrolases"/>
    <property type="match status" value="1"/>
</dbReference>
<dbReference type="GO" id="GO:0006790">
    <property type="term" value="P:sulfur compound metabolic process"/>
    <property type="evidence" value="ECO:0007669"/>
    <property type="project" value="TreeGrafter"/>
</dbReference>
<evidence type="ECO:0000313" key="3">
    <source>
        <dbReference type="Proteomes" id="UP000749559"/>
    </source>
</evidence>
<dbReference type="Proteomes" id="UP000749559">
    <property type="component" value="Unassembled WGS sequence"/>
</dbReference>
<dbReference type="EMBL" id="CAIIXF020000008">
    <property type="protein sequence ID" value="CAH1792609.1"/>
    <property type="molecule type" value="Genomic_DNA"/>
</dbReference>
<comment type="caution">
    <text evidence="2">The sequence shown here is derived from an EMBL/GenBank/DDBJ whole genome shotgun (WGS) entry which is preliminary data.</text>
</comment>
<dbReference type="GO" id="GO:0006044">
    <property type="term" value="P:N-acetylglucosamine metabolic process"/>
    <property type="evidence" value="ECO:0007669"/>
    <property type="project" value="TreeGrafter"/>
</dbReference>
<dbReference type="OrthoDB" id="6138663at2759"/>
<reference evidence="2" key="1">
    <citation type="submission" date="2022-03" db="EMBL/GenBank/DDBJ databases">
        <authorList>
            <person name="Martin C."/>
        </authorList>
    </citation>
    <scope>NUCLEOTIDE SEQUENCE</scope>
</reference>
<dbReference type="InterPro" id="IPR027417">
    <property type="entry name" value="P-loop_NTPase"/>
</dbReference>
<name>A0A8S4PH64_OWEFU</name>
<dbReference type="Gene3D" id="3.40.50.300">
    <property type="entry name" value="P-loop containing nucleotide triphosphate hydrolases"/>
    <property type="match status" value="1"/>
</dbReference>
<accession>A0A8S4PH64</accession>
<dbReference type="GO" id="GO:0001517">
    <property type="term" value="F:N-acetylglucosamine 6-O-sulfotransferase activity"/>
    <property type="evidence" value="ECO:0007669"/>
    <property type="project" value="TreeGrafter"/>
</dbReference>
<evidence type="ECO:0000259" key="1">
    <source>
        <dbReference type="Pfam" id="PF00685"/>
    </source>
</evidence>
<feature type="domain" description="Sulfotransferase" evidence="1">
    <location>
        <begin position="63"/>
        <end position="317"/>
    </location>
</feature>
<dbReference type="InterPro" id="IPR000863">
    <property type="entry name" value="Sulfotransferase_dom"/>
</dbReference>
<sequence>MISRKLLGRITLFTLCLTFGHYILLGIENTLIKGHISGTDQISRLMYGHPPMKSPGCSDQKFVLIFSYERSGSTFLGAAMDQHPSIFYIYEPLNPQHEEEMQFPRRNTISDKWLELEADVYRQVQLCKLDQLPEKIDIMRSELLYKFSKVHPDVYMEGFTECMTRKSSRLNPLGINKTDFCIQGVLGLCKSRSVVLVKEVRGTMEGFSRFVQRQDCSDSVKVIHLLRDPRGEINSRFKTKWTHFIKYPLVDKYEFISSLCGRMLKDIRIRRELEKKYPDMFMQLKYEDVTKNPVQTFEALMEFIGLPFFPYHKKMLELKSKNSSVDIWKNTLNRTLLREIDERCSDVYGELGYQKSEVNRI</sequence>
<dbReference type="Pfam" id="PF00685">
    <property type="entry name" value="Sulfotransfer_1"/>
    <property type="match status" value="1"/>
</dbReference>
<gene>
    <name evidence="2" type="ORF">OFUS_LOCUS17554</name>
</gene>
<protein>
    <recommendedName>
        <fullName evidence="1">Sulfotransferase domain-containing protein</fullName>
    </recommendedName>
</protein>
<dbReference type="InterPro" id="IPR051135">
    <property type="entry name" value="Gal/GlcNAc/GalNAc_ST"/>
</dbReference>
<evidence type="ECO:0000313" key="2">
    <source>
        <dbReference type="EMBL" id="CAH1792609.1"/>
    </source>
</evidence>
<proteinExistence type="predicted"/>
<dbReference type="AlphaFoldDB" id="A0A8S4PH64"/>
<keyword evidence="3" id="KW-1185">Reference proteome</keyword>
<organism evidence="2 3">
    <name type="scientific">Owenia fusiformis</name>
    <name type="common">Polychaete worm</name>
    <dbReference type="NCBI Taxonomy" id="6347"/>
    <lineage>
        <taxon>Eukaryota</taxon>
        <taxon>Metazoa</taxon>
        <taxon>Spiralia</taxon>
        <taxon>Lophotrochozoa</taxon>
        <taxon>Annelida</taxon>
        <taxon>Polychaeta</taxon>
        <taxon>Sedentaria</taxon>
        <taxon>Canalipalpata</taxon>
        <taxon>Sabellida</taxon>
        <taxon>Oweniida</taxon>
        <taxon>Oweniidae</taxon>
        <taxon>Owenia</taxon>
    </lineage>
</organism>